<evidence type="ECO:0000313" key="3">
    <source>
        <dbReference type="WBParaSite" id="PgB05_g152_t01"/>
    </source>
</evidence>
<dbReference type="PANTHER" id="PTHR37979:SF1">
    <property type="entry name" value="PROTEIN HER-1"/>
    <property type="match status" value="1"/>
</dbReference>
<dbReference type="Gene3D" id="1.10.150.360">
    <property type="match status" value="1"/>
</dbReference>
<evidence type="ECO:0000313" key="2">
    <source>
        <dbReference type="Proteomes" id="UP000887569"/>
    </source>
</evidence>
<dbReference type="WBParaSite" id="PgB05_g152_t01">
    <property type="protein sequence ID" value="PgB05_g152_t01"/>
    <property type="gene ID" value="PgB05_g152"/>
</dbReference>
<keyword evidence="2" id="KW-1185">Reference proteome</keyword>
<proteinExistence type="predicted"/>
<reference evidence="3" key="1">
    <citation type="submission" date="2022-11" db="UniProtKB">
        <authorList>
            <consortium name="WormBaseParasite"/>
        </authorList>
    </citation>
    <scope>IDENTIFICATION</scope>
</reference>
<organism evidence="2 3">
    <name type="scientific">Parascaris univalens</name>
    <name type="common">Nematode worm</name>
    <dbReference type="NCBI Taxonomy" id="6257"/>
    <lineage>
        <taxon>Eukaryota</taxon>
        <taxon>Metazoa</taxon>
        <taxon>Ecdysozoa</taxon>
        <taxon>Nematoda</taxon>
        <taxon>Chromadorea</taxon>
        <taxon>Rhabditida</taxon>
        <taxon>Spirurina</taxon>
        <taxon>Ascaridomorpha</taxon>
        <taxon>Ascaridoidea</taxon>
        <taxon>Ascarididae</taxon>
        <taxon>Parascaris</taxon>
    </lineage>
</organism>
<dbReference type="InterPro" id="IPR015313">
    <property type="entry name" value="Her-1"/>
</dbReference>
<dbReference type="InterPro" id="IPR036341">
    <property type="entry name" value="Her-1_sf"/>
</dbReference>
<feature type="signal peptide" evidence="1">
    <location>
        <begin position="1"/>
        <end position="20"/>
    </location>
</feature>
<dbReference type="InterPro" id="IPR043108">
    <property type="entry name" value="Her-1_C"/>
</dbReference>
<protein>
    <submittedName>
        <fullName evidence="3">DB domain-containing protein</fullName>
    </submittedName>
</protein>
<dbReference type="SUPFAM" id="SSF110014">
    <property type="entry name" value="Her-1"/>
    <property type="match status" value="1"/>
</dbReference>
<keyword evidence="1" id="KW-0732">Signal</keyword>
<sequence>MYRVVLVGSLLSIALPLTFAESEQYVARKCCGPSHAACCLESLRSSRPLHCDRMGLHKKITIIDCIQSEMYGSAQLNMLNFTDTTCCDVFADNDNDADSGCEDICITVMQIAGLRNDRKLKKIKACLKRNPLYRCFLRCVEWNHKSSAPFIFEEHCSWRSKMLPGKFYLGEEVRM</sequence>
<dbReference type="PANTHER" id="PTHR37979">
    <property type="entry name" value="PROTEIN HER-1"/>
    <property type="match status" value="1"/>
</dbReference>
<feature type="chain" id="PRO_5037663661" evidence="1">
    <location>
        <begin position="21"/>
        <end position="175"/>
    </location>
</feature>
<name>A0A914ZMP2_PARUN</name>
<dbReference type="Gene3D" id="1.10.150.370">
    <property type="entry name" value="Caenorhabditis elegans Her-1, C-terminal domain"/>
    <property type="match status" value="1"/>
</dbReference>
<evidence type="ECO:0000256" key="1">
    <source>
        <dbReference type="SAM" id="SignalP"/>
    </source>
</evidence>
<dbReference type="AlphaFoldDB" id="A0A914ZMP2"/>
<dbReference type="Pfam" id="PF09232">
    <property type="entry name" value="Caenor_Her-1"/>
    <property type="match status" value="1"/>
</dbReference>
<dbReference type="Proteomes" id="UP000887569">
    <property type="component" value="Unplaced"/>
</dbReference>
<accession>A0A914ZMP2</accession>